<proteinExistence type="predicted"/>
<reference evidence="1 2" key="1">
    <citation type="submission" date="2021-02" db="EMBL/GenBank/DDBJ databases">
        <title>Complete genome of Desulfoluna sp. strain ASN36.</title>
        <authorList>
            <person name="Takahashi A."/>
            <person name="Kojima H."/>
            <person name="Fukui M."/>
        </authorList>
    </citation>
    <scope>NUCLEOTIDE SEQUENCE [LARGE SCALE GENOMIC DNA]</scope>
    <source>
        <strain evidence="1 2">ASN36</strain>
    </source>
</reference>
<organism evidence="1 2">
    <name type="scientific">Desulfoluna limicola</name>
    <dbReference type="NCBI Taxonomy" id="2810562"/>
    <lineage>
        <taxon>Bacteria</taxon>
        <taxon>Pseudomonadati</taxon>
        <taxon>Thermodesulfobacteriota</taxon>
        <taxon>Desulfobacteria</taxon>
        <taxon>Desulfobacterales</taxon>
        <taxon>Desulfolunaceae</taxon>
        <taxon>Desulfoluna</taxon>
    </lineage>
</organism>
<dbReference type="Proteomes" id="UP001320148">
    <property type="component" value="Chromosome"/>
</dbReference>
<keyword evidence="2" id="KW-1185">Reference proteome</keyword>
<accession>A0ABM7PK20</accession>
<name>A0ABM7PK20_9BACT</name>
<dbReference type="EMBL" id="AP024488">
    <property type="protein sequence ID" value="BCS97541.1"/>
    <property type="molecule type" value="Genomic_DNA"/>
</dbReference>
<evidence type="ECO:0000313" key="2">
    <source>
        <dbReference type="Proteomes" id="UP001320148"/>
    </source>
</evidence>
<gene>
    <name evidence="1" type="ORF">DSLASN_31730</name>
</gene>
<sequence>MYISTDIEWELAEYEGLCDTFRVLSLTDESRNDLAQYLPQDRRFTSLHELRDELATILGLPGEDIIFEGI</sequence>
<dbReference type="RefSeq" id="WP_236888956.1">
    <property type="nucleotide sequence ID" value="NZ_AP024488.1"/>
</dbReference>
<evidence type="ECO:0000313" key="1">
    <source>
        <dbReference type="EMBL" id="BCS97541.1"/>
    </source>
</evidence>
<protein>
    <submittedName>
        <fullName evidence="1">Uncharacterized protein</fullName>
    </submittedName>
</protein>